<feature type="non-terminal residue" evidence="1">
    <location>
        <position position="261"/>
    </location>
</feature>
<proteinExistence type="predicted"/>
<comment type="caution">
    <text evidence="1">The sequence shown here is derived from an EMBL/GenBank/DDBJ whole genome shotgun (WGS) entry which is preliminary data.</text>
</comment>
<evidence type="ECO:0000313" key="1">
    <source>
        <dbReference type="EMBL" id="HAW74300.1"/>
    </source>
</evidence>
<name>A0A350NZ33_9ALTE</name>
<dbReference type="Proteomes" id="UP000263517">
    <property type="component" value="Unassembled WGS sequence"/>
</dbReference>
<dbReference type="EMBL" id="DNAN01000037">
    <property type="protein sequence ID" value="HAW74300.1"/>
    <property type="molecule type" value="Genomic_DNA"/>
</dbReference>
<accession>A0A350NZ33</accession>
<reference evidence="1 2" key="1">
    <citation type="journal article" date="2018" name="Nat. Biotechnol.">
        <title>A standardized bacterial taxonomy based on genome phylogeny substantially revises the tree of life.</title>
        <authorList>
            <person name="Parks D.H."/>
            <person name="Chuvochina M."/>
            <person name="Waite D.W."/>
            <person name="Rinke C."/>
            <person name="Skarshewski A."/>
            <person name="Chaumeil P.A."/>
            <person name="Hugenholtz P."/>
        </authorList>
    </citation>
    <scope>NUCLEOTIDE SEQUENCE [LARGE SCALE GENOMIC DNA]</scope>
    <source>
        <strain evidence="1">UBA11978</strain>
    </source>
</reference>
<gene>
    <name evidence="1" type="ORF">DCW74_01020</name>
</gene>
<organism evidence="1 2">
    <name type="scientific">Alteromonas australica</name>
    <dbReference type="NCBI Taxonomy" id="589873"/>
    <lineage>
        <taxon>Bacteria</taxon>
        <taxon>Pseudomonadati</taxon>
        <taxon>Pseudomonadota</taxon>
        <taxon>Gammaproteobacteria</taxon>
        <taxon>Alteromonadales</taxon>
        <taxon>Alteromonadaceae</taxon>
        <taxon>Alteromonas/Salinimonas group</taxon>
        <taxon>Alteromonas</taxon>
    </lineage>
</organism>
<evidence type="ECO:0000313" key="2">
    <source>
        <dbReference type="Proteomes" id="UP000263517"/>
    </source>
</evidence>
<protein>
    <submittedName>
        <fullName evidence="1">Uncharacterized protein</fullName>
    </submittedName>
</protein>
<dbReference type="AlphaFoldDB" id="A0A350NZ33"/>
<sequence length="261" mass="27071">MPSPTARLERVRLLKFGKHANATDVTADAATQYFLEPRNGMTLGTNQAKLERDLVRGDNEIYASINGVKDTSLGFTLELRGISGGAGDSTSAAYTTKSQLGSLLDVVCGVNGNNDSGETTDAADAGTGTIVTMDAATSLSDQNGVLVKGTASGTYQAREVVATAGDDVIICRTLTQADGTADSPAESEVAFASASWFLDADNANHTHAFFIAEGDSFTRKVYGAMSNLTMAFGNAEIGTAAFEFQGSDWTDAGNGGTLSFS</sequence>